<proteinExistence type="predicted"/>
<sequence length="187" mass="21176">MSNCGVCFILRHYLDSFGRDVTCESCGTLWRVPIQNDYINNFEVSIDEYNDDAPIISRPLSRASSGDSSTSSNYPQSSSSSYRPTRRKITSAVDNDGRPVKHLVCENDWCTYYVPVKRSQKAAEGLLKSHEISCKKNREEKRRYKSVMKSSGMKSGVYVPYETDAFKEAQLDNSALLSMIKNEPVDE</sequence>
<keyword evidence="3" id="KW-1185">Reference proteome</keyword>
<reference evidence="2" key="1">
    <citation type="journal article" date="2010" name="Science">
        <title>Plasticity of animal genome architecture unmasked by rapid evolution of a pelagic tunicate.</title>
        <authorList>
            <person name="Denoeud F."/>
            <person name="Henriet S."/>
            <person name="Mungpakdee S."/>
            <person name="Aury J.M."/>
            <person name="Da Silva C."/>
            <person name="Brinkmann H."/>
            <person name="Mikhaleva J."/>
            <person name="Olsen L.C."/>
            <person name="Jubin C."/>
            <person name="Canestro C."/>
            <person name="Bouquet J.M."/>
            <person name="Danks G."/>
            <person name="Poulain J."/>
            <person name="Campsteijn C."/>
            <person name="Adamski M."/>
            <person name="Cross I."/>
            <person name="Yadetie F."/>
            <person name="Muffato M."/>
            <person name="Louis A."/>
            <person name="Butcher S."/>
            <person name="Tsagkogeorga G."/>
            <person name="Konrad A."/>
            <person name="Singh S."/>
            <person name="Jensen M.F."/>
            <person name="Cong E.H."/>
            <person name="Eikeseth-Otteraa H."/>
            <person name="Noel B."/>
            <person name="Anthouard V."/>
            <person name="Porcel B.M."/>
            <person name="Kachouri-Lafond R."/>
            <person name="Nishino A."/>
            <person name="Ugolini M."/>
            <person name="Chourrout P."/>
            <person name="Nishida H."/>
            <person name="Aasland R."/>
            <person name="Huzurbazar S."/>
            <person name="Westhof E."/>
            <person name="Delsuc F."/>
            <person name="Lehrach H."/>
            <person name="Reinhardt R."/>
            <person name="Weissenbach J."/>
            <person name="Roy S.W."/>
            <person name="Artiguenave F."/>
            <person name="Postlethwait J.H."/>
            <person name="Manak J.R."/>
            <person name="Thompson E.M."/>
            <person name="Jaillon O."/>
            <person name="Du Pasquier L."/>
            <person name="Boudinot P."/>
            <person name="Liberles D.A."/>
            <person name="Volff J.N."/>
            <person name="Philippe H."/>
            <person name="Lenhard B."/>
            <person name="Roest Crollius H."/>
            <person name="Wincker P."/>
            <person name="Chourrout D."/>
        </authorList>
    </citation>
    <scope>NUCLEOTIDE SEQUENCE [LARGE SCALE GENOMIC DNA]</scope>
</reference>
<organism evidence="2">
    <name type="scientific">Oikopleura dioica</name>
    <name type="common">Tunicate</name>
    <dbReference type="NCBI Taxonomy" id="34765"/>
    <lineage>
        <taxon>Eukaryota</taxon>
        <taxon>Metazoa</taxon>
        <taxon>Chordata</taxon>
        <taxon>Tunicata</taxon>
        <taxon>Appendicularia</taxon>
        <taxon>Copelata</taxon>
        <taxon>Oikopleuridae</taxon>
        <taxon>Oikopleura</taxon>
    </lineage>
</organism>
<name>E4X929_OIKDI</name>
<dbReference type="EMBL" id="FN653030">
    <property type="protein sequence ID" value="CBY18958.1"/>
    <property type="molecule type" value="Genomic_DNA"/>
</dbReference>
<evidence type="ECO:0000313" key="3">
    <source>
        <dbReference type="Proteomes" id="UP000001307"/>
    </source>
</evidence>
<protein>
    <submittedName>
        <fullName evidence="2">Uncharacterized protein</fullName>
    </submittedName>
</protein>
<dbReference type="Proteomes" id="UP000001307">
    <property type="component" value="Unassembled WGS sequence"/>
</dbReference>
<accession>E4X929</accession>
<dbReference type="AlphaFoldDB" id="E4X929"/>
<evidence type="ECO:0000313" key="2">
    <source>
        <dbReference type="EMBL" id="CBY18958.1"/>
    </source>
</evidence>
<dbReference type="OrthoDB" id="10429088at2759"/>
<dbReference type="InParanoid" id="E4X929"/>
<feature type="region of interest" description="Disordered" evidence="1">
    <location>
        <begin position="57"/>
        <end position="93"/>
    </location>
</feature>
<feature type="compositionally biased region" description="Low complexity" evidence="1">
    <location>
        <begin position="61"/>
        <end position="83"/>
    </location>
</feature>
<evidence type="ECO:0000256" key="1">
    <source>
        <dbReference type="SAM" id="MobiDB-lite"/>
    </source>
</evidence>
<gene>
    <name evidence="2" type="ORF">GSOID_T00004376001</name>
</gene>